<gene>
    <name evidence="1" type="ORF">BDN72DRAFT_846363</name>
</gene>
<reference evidence="1 2" key="1">
    <citation type="journal article" date="2019" name="Nat. Ecol. Evol.">
        <title>Megaphylogeny resolves global patterns of mushroom evolution.</title>
        <authorList>
            <person name="Varga T."/>
            <person name="Krizsan K."/>
            <person name="Foldi C."/>
            <person name="Dima B."/>
            <person name="Sanchez-Garcia M."/>
            <person name="Sanchez-Ramirez S."/>
            <person name="Szollosi G.J."/>
            <person name="Szarkandi J.G."/>
            <person name="Papp V."/>
            <person name="Albert L."/>
            <person name="Andreopoulos W."/>
            <person name="Angelini C."/>
            <person name="Antonin V."/>
            <person name="Barry K.W."/>
            <person name="Bougher N.L."/>
            <person name="Buchanan P."/>
            <person name="Buyck B."/>
            <person name="Bense V."/>
            <person name="Catcheside P."/>
            <person name="Chovatia M."/>
            <person name="Cooper J."/>
            <person name="Damon W."/>
            <person name="Desjardin D."/>
            <person name="Finy P."/>
            <person name="Geml J."/>
            <person name="Haridas S."/>
            <person name="Hughes K."/>
            <person name="Justo A."/>
            <person name="Karasinski D."/>
            <person name="Kautmanova I."/>
            <person name="Kiss B."/>
            <person name="Kocsube S."/>
            <person name="Kotiranta H."/>
            <person name="LaButti K.M."/>
            <person name="Lechner B.E."/>
            <person name="Liimatainen K."/>
            <person name="Lipzen A."/>
            <person name="Lukacs Z."/>
            <person name="Mihaltcheva S."/>
            <person name="Morgado L.N."/>
            <person name="Niskanen T."/>
            <person name="Noordeloos M.E."/>
            <person name="Ohm R.A."/>
            <person name="Ortiz-Santana B."/>
            <person name="Ovrebo C."/>
            <person name="Racz N."/>
            <person name="Riley R."/>
            <person name="Savchenko A."/>
            <person name="Shiryaev A."/>
            <person name="Soop K."/>
            <person name="Spirin V."/>
            <person name="Szebenyi C."/>
            <person name="Tomsovsky M."/>
            <person name="Tulloss R.E."/>
            <person name="Uehling J."/>
            <person name="Grigoriev I.V."/>
            <person name="Vagvolgyi C."/>
            <person name="Papp T."/>
            <person name="Martin F.M."/>
            <person name="Miettinen O."/>
            <person name="Hibbett D.S."/>
            <person name="Nagy L.G."/>
        </authorList>
    </citation>
    <scope>NUCLEOTIDE SEQUENCE [LARGE SCALE GENOMIC DNA]</scope>
    <source>
        <strain evidence="1 2">NL-1719</strain>
    </source>
</reference>
<proteinExistence type="predicted"/>
<keyword evidence="2" id="KW-1185">Reference proteome</keyword>
<evidence type="ECO:0000313" key="2">
    <source>
        <dbReference type="Proteomes" id="UP000308600"/>
    </source>
</evidence>
<organism evidence="1 2">
    <name type="scientific">Pluteus cervinus</name>
    <dbReference type="NCBI Taxonomy" id="181527"/>
    <lineage>
        <taxon>Eukaryota</taxon>
        <taxon>Fungi</taxon>
        <taxon>Dikarya</taxon>
        <taxon>Basidiomycota</taxon>
        <taxon>Agaricomycotina</taxon>
        <taxon>Agaricomycetes</taxon>
        <taxon>Agaricomycetidae</taxon>
        <taxon>Agaricales</taxon>
        <taxon>Pluteineae</taxon>
        <taxon>Pluteaceae</taxon>
        <taxon>Pluteus</taxon>
    </lineage>
</organism>
<name>A0ACD3AGI1_9AGAR</name>
<dbReference type="Proteomes" id="UP000308600">
    <property type="component" value="Unassembled WGS sequence"/>
</dbReference>
<sequence>MTAQSRALGIPEILELILNHVPINEGPKHVVNSPRPPMLDSPTGSRFGFSPPIHPGPTARPRVHRRPQLLRPSRTRGKGILLAVALSCRCFTLPALRVLWRTMYSIDPLISLLPIVNLDGQRTLAPQISPEKWARFDLYRHLIRVLSVNHLATEPVSGLWSLDPVWTTIIAIKPLPLPHLHTLIITEFNHAMTPNVFAPFLASPLLQTIQVGKISNRGTFLSFCSLFHHVAPSPLHALLVGQEGVSPATLKLVTSPALRTLQTHLAEASTFQALDNLPLLQHLQLHLSGDMVEVCLQTLSLPSLRLLHISGDIASITGFLSTCECDLERISIKLPSRWHLRDSPGGTPGFLLGLVSTKWAHSLRHLDLWCNATPTATNDLWDNLNFMDMIKSLSSVPLLTLRILDSPFKLGSDTSIVTVASYFPHIQALSLPCSKQGAELTFDELSKIGASCPSLRHLGASVALQGSVLPPIVEHGLKTLDVLNSLVMGTLEDTALGLDRIFPSLSNIRCSIPEEDVCWTGVERFLKLIRRVREQ</sequence>
<dbReference type="EMBL" id="ML208466">
    <property type="protein sequence ID" value="TFK64651.1"/>
    <property type="molecule type" value="Genomic_DNA"/>
</dbReference>
<protein>
    <submittedName>
        <fullName evidence="1">Uncharacterized protein</fullName>
    </submittedName>
</protein>
<evidence type="ECO:0000313" key="1">
    <source>
        <dbReference type="EMBL" id="TFK64651.1"/>
    </source>
</evidence>
<accession>A0ACD3AGI1</accession>